<reference evidence="2 3" key="1">
    <citation type="journal article" date="2015" name="PLoS ONE">
        <title>Azotobacter Genomes: The Genome of Azotobacter chroococcum NCIMB 8003 (ATCC 4412).</title>
        <authorList>
            <person name="Robson R.L."/>
            <person name="Jones R."/>
            <person name="Robson R.M."/>
            <person name="Schwartz A."/>
            <person name="Richardson T.H."/>
        </authorList>
    </citation>
    <scope>NUCLEOTIDE SEQUENCE [LARGE SCALE GENOMIC DNA]</scope>
    <source>
        <strain evidence="2 3">NCIMB 8003</strain>
        <plasmid evidence="3">Plasmid pAcX50c</plasmid>
    </source>
</reference>
<proteinExistence type="predicted"/>
<dbReference type="Pfam" id="PF11657">
    <property type="entry name" value="Activator-TraM"/>
    <property type="match status" value="1"/>
</dbReference>
<dbReference type="RefSeq" id="WP_040107068.1">
    <property type="nucleotide sequence ID" value="NZ_CP010418.1"/>
</dbReference>
<dbReference type="GO" id="GO:0009372">
    <property type="term" value="P:quorum sensing"/>
    <property type="evidence" value="ECO:0007669"/>
    <property type="project" value="InterPro"/>
</dbReference>
<protein>
    <submittedName>
        <fullName evidence="2">Conjugal transfer protein TraM</fullName>
    </submittedName>
</protein>
<evidence type="ECO:0000256" key="1">
    <source>
        <dbReference type="SAM" id="Phobius"/>
    </source>
</evidence>
<keyword evidence="2" id="KW-0614">Plasmid</keyword>
<sequence length="146" mass="15856">MSDAIDELIQEIASKNGMAVSRDDPILVLHTINTRLLEDSARAQQVMLDSFKEELESITHRWGGDAKEKAERILNAALTASRETMAKAMQESAKATAEAVTAEVDTALRRVRSQLQDVKRIAVFNIVAGVMAFAAAGIVLFASLSL</sequence>
<geneLocation type="plasmid" evidence="2 3">
    <name>pAcX50c</name>
</geneLocation>
<keyword evidence="1" id="KW-1133">Transmembrane helix</keyword>
<dbReference type="NCBIfam" id="NF010470">
    <property type="entry name" value="PRK13895.1"/>
    <property type="match status" value="1"/>
</dbReference>
<dbReference type="InterPro" id="IPR028140">
    <property type="entry name" value="TraM"/>
</dbReference>
<dbReference type="KEGG" id="acx:Achr_c120"/>
<name>A0A0C4WS57_9GAMM</name>
<keyword evidence="1" id="KW-0812">Transmembrane</keyword>
<feature type="transmembrane region" description="Helical" evidence="1">
    <location>
        <begin position="122"/>
        <end position="144"/>
    </location>
</feature>
<dbReference type="HOGENOM" id="CLU_147982_0_0_6"/>
<accession>A0A0C4WS57</accession>
<gene>
    <name evidence="2" type="primary">traM</name>
    <name evidence="2" type="ORF">Achr_c120</name>
</gene>
<keyword evidence="3" id="KW-1185">Reference proteome</keyword>
<evidence type="ECO:0000313" key="3">
    <source>
        <dbReference type="Proteomes" id="UP000068210"/>
    </source>
</evidence>
<organism evidence="2 3">
    <name type="scientific">Azotobacter chroococcum NCIMB 8003</name>
    <dbReference type="NCBI Taxonomy" id="1328314"/>
    <lineage>
        <taxon>Bacteria</taxon>
        <taxon>Pseudomonadati</taxon>
        <taxon>Pseudomonadota</taxon>
        <taxon>Gammaproteobacteria</taxon>
        <taxon>Pseudomonadales</taxon>
        <taxon>Pseudomonadaceae</taxon>
        <taxon>Azotobacter</taxon>
    </lineage>
</organism>
<dbReference type="EMBL" id="CP010418">
    <property type="protein sequence ID" value="AJE23494.1"/>
    <property type="molecule type" value="Genomic_DNA"/>
</dbReference>
<dbReference type="Proteomes" id="UP000068210">
    <property type="component" value="Plasmid pAcX50c"/>
</dbReference>
<evidence type="ECO:0000313" key="2">
    <source>
        <dbReference type="EMBL" id="AJE23494.1"/>
    </source>
</evidence>
<keyword evidence="1" id="KW-0472">Membrane</keyword>
<dbReference type="AlphaFoldDB" id="A0A0C4WS57"/>